<gene>
    <name evidence="4" type="primary">spo0F</name>
    <name evidence="4" type="ORF">BN1050_01015</name>
</gene>
<evidence type="ECO:0000313" key="4">
    <source>
        <dbReference type="EMBL" id="CEA01755.1"/>
    </source>
</evidence>
<feature type="domain" description="Response regulatory" evidence="3">
    <location>
        <begin position="3"/>
        <end position="117"/>
    </location>
</feature>
<feature type="modified residue" description="4-aspartylphosphate" evidence="2">
    <location>
        <position position="52"/>
    </location>
</feature>
<keyword evidence="4" id="KW-0808">Transferase</keyword>
<dbReference type="PANTHER" id="PTHR44591">
    <property type="entry name" value="STRESS RESPONSE REGULATOR PROTEIN 1"/>
    <property type="match status" value="1"/>
</dbReference>
<dbReference type="HOGENOM" id="CLU_000445_69_8_9"/>
<dbReference type="GO" id="GO:0016740">
    <property type="term" value="F:transferase activity"/>
    <property type="evidence" value="ECO:0007669"/>
    <property type="project" value="UniProtKB-KW"/>
</dbReference>
<evidence type="ECO:0000256" key="1">
    <source>
        <dbReference type="ARBA" id="ARBA00022553"/>
    </source>
</evidence>
<dbReference type="InterPro" id="IPR011006">
    <property type="entry name" value="CheY-like_superfamily"/>
</dbReference>
<accession>A0A078M657</accession>
<dbReference type="PATRIC" id="fig|1461583.4.peg.976"/>
<proteinExistence type="predicted"/>
<protein>
    <submittedName>
        <fullName evidence="4">Sporulation initiation phosphotransferase F</fullName>
    </submittedName>
</protein>
<dbReference type="SMART" id="SM00448">
    <property type="entry name" value="REC"/>
    <property type="match status" value="1"/>
</dbReference>
<dbReference type="GO" id="GO:0000160">
    <property type="term" value="P:phosphorelay signal transduction system"/>
    <property type="evidence" value="ECO:0007669"/>
    <property type="project" value="InterPro"/>
</dbReference>
<dbReference type="PANTHER" id="PTHR44591:SF3">
    <property type="entry name" value="RESPONSE REGULATORY DOMAIN-CONTAINING PROTEIN"/>
    <property type="match status" value="1"/>
</dbReference>
<organism evidence="4">
    <name type="scientific">Metalysinibacillus saudimassiliensis</name>
    <dbReference type="NCBI Taxonomy" id="1461583"/>
    <lineage>
        <taxon>Bacteria</taxon>
        <taxon>Bacillati</taxon>
        <taxon>Bacillota</taxon>
        <taxon>Bacilli</taxon>
        <taxon>Bacillales</taxon>
        <taxon>Caryophanaceae</taxon>
        <taxon>Metalysinibacillus</taxon>
    </lineage>
</organism>
<dbReference type="PROSITE" id="PS50110">
    <property type="entry name" value="RESPONSE_REGULATORY"/>
    <property type="match status" value="1"/>
</dbReference>
<name>A0A078M657_9BACL</name>
<dbReference type="EMBL" id="LN483074">
    <property type="protein sequence ID" value="CEA01755.1"/>
    <property type="molecule type" value="Genomic_DNA"/>
</dbReference>
<dbReference type="InterPro" id="IPR050595">
    <property type="entry name" value="Bact_response_regulator"/>
</dbReference>
<dbReference type="Pfam" id="PF00072">
    <property type="entry name" value="Response_reg"/>
    <property type="match status" value="1"/>
</dbReference>
<evidence type="ECO:0000256" key="2">
    <source>
        <dbReference type="PROSITE-ProRule" id="PRU00169"/>
    </source>
</evidence>
<keyword evidence="1 2" id="KW-0597">Phosphoprotein</keyword>
<dbReference type="InterPro" id="IPR001789">
    <property type="entry name" value="Sig_transdc_resp-reg_receiver"/>
</dbReference>
<dbReference type="Gene3D" id="3.40.50.2300">
    <property type="match status" value="1"/>
</dbReference>
<reference evidence="4" key="1">
    <citation type="submission" date="2014-07" db="EMBL/GenBank/DDBJ databases">
        <authorList>
            <person name="Urmite Genomes Urmite Genomes"/>
        </authorList>
    </citation>
    <scope>NUCLEOTIDE SEQUENCE</scope>
    <source>
        <strain evidence="4">13S34_air</strain>
    </source>
</reference>
<dbReference type="AlphaFoldDB" id="A0A078M657"/>
<sequence length="119" mass="13323">MCNLLIVDDQEGIRLLLREVFKQDGYCTHLAASGVEALAIVETYIPDCVLLDMRIPGMDGITILSKLRELFPNLPIIMMTAYGEVTEIEKTKRLGAVAHFTKPFNIFEIRATVNKILLG</sequence>
<evidence type="ECO:0000259" key="3">
    <source>
        <dbReference type="PROSITE" id="PS50110"/>
    </source>
</evidence>
<dbReference type="SUPFAM" id="SSF52172">
    <property type="entry name" value="CheY-like"/>
    <property type="match status" value="1"/>
</dbReference>